<feature type="transmembrane region" description="Helical" evidence="17">
    <location>
        <begin position="50"/>
        <end position="74"/>
    </location>
</feature>
<evidence type="ECO:0000256" key="8">
    <source>
        <dbReference type="ARBA" id="ARBA00023002"/>
    </source>
</evidence>
<dbReference type="InterPro" id="IPR036922">
    <property type="entry name" value="Rieske_2Fe-2S_sf"/>
</dbReference>
<dbReference type="Pfam" id="PF00355">
    <property type="entry name" value="Rieske"/>
    <property type="match status" value="1"/>
</dbReference>
<dbReference type="GO" id="GO:0046872">
    <property type="term" value="F:metal ion binding"/>
    <property type="evidence" value="ECO:0007669"/>
    <property type="project" value="UniProtKB-KW"/>
</dbReference>
<evidence type="ECO:0000256" key="4">
    <source>
        <dbReference type="ARBA" id="ARBA00022692"/>
    </source>
</evidence>
<keyword evidence="6" id="KW-0479">Metal-binding</keyword>
<dbReference type="EC" id="1.14.19.21" evidence="14"/>
<feature type="signal peptide" evidence="18">
    <location>
        <begin position="1"/>
        <end position="23"/>
    </location>
</feature>
<evidence type="ECO:0000313" key="21">
    <source>
        <dbReference type="Proteomes" id="UP000005408"/>
    </source>
</evidence>
<reference evidence="20" key="1">
    <citation type="submission" date="2022-08" db="UniProtKB">
        <authorList>
            <consortium name="EnsemblMetazoa"/>
        </authorList>
    </citation>
    <scope>IDENTIFICATION</scope>
    <source>
        <strain evidence="20">05x7-T-G4-1.051#20</strain>
    </source>
</reference>
<evidence type="ECO:0000256" key="3">
    <source>
        <dbReference type="ARBA" id="ARBA00004972"/>
    </source>
</evidence>
<feature type="chain" id="PRO_5042431382" description="cholesterol 7-desaturase" evidence="18">
    <location>
        <begin position="24"/>
        <end position="463"/>
    </location>
</feature>
<evidence type="ECO:0000256" key="5">
    <source>
        <dbReference type="ARBA" id="ARBA00022714"/>
    </source>
</evidence>
<comment type="similarity">
    <text evidence="13">Belongs to the cholesterol 7-desaturase family.</text>
</comment>
<dbReference type="PANTHER" id="PTHR21266">
    <property type="entry name" value="IRON-SULFUR DOMAIN CONTAINING PROTEIN"/>
    <property type="match status" value="1"/>
</dbReference>
<evidence type="ECO:0000256" key="9">
    <source>
        <dbReference type="ARBA" id="ARBA00023004"/>
    </source>
</evidence>
<dbReference type="EnsemblMetazoa" id="G25227.4">
    <property type="protein sequence ID" value="G25227.4:cds"/>
    <property type="gene ID" value="G25227"/>
</dbReference>
<dbReference type="SUPFAM" id="SSF50022">
    <property type="entry name" value="ISP domain"/>
    <property type="match status" value="1"/>
</dbReference>
<dbReference type="GO" id="GO:0008203">
    <property type="term" value="P:cholesterol metabolic process"/>
    <property type="evidence" value="ECO:0007669"/>
    <property type="project" value="InterPro"/>
</dbReference>
<dbReference type="Gene3D" id="3.90.380.10">
    <property type="entry name" value="Naphthalene 1,2-dioxygenase Alpha Subunit, Chain A, domain 1"/>
    <property type="match status" value="1"/>
</dbReference>
<evidence type="ECO:0000256" key="10">
    <source>
        <dbReference type="ARBA" id="ARBA00023014"/>
    </source>
</evidence>
<dbReference type="AlphaFoldDB" id="A0A8W8KTI4"/>
<evidence type="ECO:0000256" key="12">
    <source>
        <dbReference type="ARBA" id="ARBA00025712"/>
    </source>
</evidence>
<dbReference type="OMA" id="AVYQMRR"/>
<evidence type="ECO:0000256" key="6">
    <source>
        <dbReference type="ARBA" id="ARBA00022723"/>
    </source>
</evidence>
<keyword evidence="4 17" id="KW-0812">Transmembrane</keyword>
<comment type="catalytic activity">
    <reaction evidence="16">
        <text>cholesterol + NADPH + O2 + H(+) = 7-dehydrocholesterol + NADP(+) + 2 H2O</text>
        <dbReference type="Rhea" id="RHEA:45024"/>
        <dbReference type="ChEBI" id="CHEBI:15377"/>
        <dbReference type="ChEBI" id="CHEBI:15378"/>
        <dbReference type="ChEBI" id="CHEBI:15379"/>
        <dbReference type="ChEBI" id="CHEBI:16113"/>
        <dbReference type="ChEBI" id="CHEBI:17759"/>
        <dbReference type="ChEBI" id="CHEBI:57783"/>
        <dbReference type="ChEBI" id="CHEBI:58349"/>
        <dbReference type="EC" id="1.14.19.21"/>
    </reaction>
    <physiologicalReaction direction="left-to-right" evidence="16">
        <dbReference type="Rhea" id="RHEA:45025"/>
    </physiologicalReaction>
</comment>
<proteinExistence type="inferred from homology"/>
<comment type="subcellular location">
    <subcellularLocation>
        <location evidence="2">Membrane</location>
    </subcellularLocation>
</comment>
<accession>A0A8W8KTI4</accession>
<dbReference type="EnsemblMetazoa" id="G25227.6">
    <property type="protein sequence ID" value="G25227.6:cds"/>
    <property type="gene ID" value="G25227"/>
</dbReference>
<keyword evidence="8" id="KW-0560">Oxidoreductase</keyword>
<keyword evidence="21" id="KW-1185">Reference proteome</keyword>
<protein>
    <recommendedName>
        <fullName evidence="14">cholesterol 7-desaturase</fullName>
        <ecNumber evidence="14">1.14.19.21</ecNumber>
    </recommendedName>
</protein>
<keyword evidence="10" id="KW-0411">Iron-sulfur</keyword>
<comment type="catalytic activity">
    <reaction evidence="15">
        <text>cholesterol + NADH + O2 + H(+) = 7-dehydrocholesterol + NAD(+) + 2 H2O</text>
        <dbReference type="Rhea" id="RHEA:51644"/>
        <dbReference type="ChEBI" id="CHEBI:15377"/>
        <dbReference type="ChEBI" id="CHEBI:15378"/>
        <dbReference type="ChEBI" id="CHEBI:15379"/>
        <dbReference type="ChEBI" id="CHEBI:16113"/>
        <dbReference type="ChEBI" id="CHEBI:17759"/>
        <dbReference type="ChEBI" id="CHEBI:57540"/>
        <dbReference type="ChEBI" id="CHEBI:57945"/>
        <dbReference type="EC" id="1.14.19.21"/>
    </reaction>
    <physiologicalReaction direction="left-to-right" evidence="15">
        <dbReference type="Rhea" id="RHEA:51645"/>
    </physiologicalReaction>
</comment>
<evidence type="ECO:0000256" key="17">
    <source>
        <dbReference type="SAM" id="Phobius"/>
    </source>
</evidence>
<evidence type="ECO:0000256" key="2">
    <source>
        <dbReference type="ARBA" id="ARBA00004370"/>
    </source>
</evidence>
<dbReference type="PROSITE" id="PS51296">
    <property type="entry name" value="RIESKE"/>
    <property type="match status" value="1"/>
</dbReference>
<evidence type="ECO:0000256" key="14">
    <source>
        <dbReference type="ARBA" id="ARBA00026095"/>
    </source>
</evidence>
<evidence type="ECO:0000259" key="19">
    <source>
        <dbReference type="PROSITE" id="PS51296"/>
    </source>
</evidence>
<keyword evidence="7 17" id="KW-1133">Transmembrane helix</keyword>
<dbReference type="OrthoDB" id="426882at2759"/>
<evidence type="ECO:0000256" key="16">
    <source>
        <dbReference type="ARBA" id="ARBA00049548"/>
    </source>
</evidence>
<keyword evidence="18" id="KW-0732">Signal</keyword>
<keyword evidence="9" id="KW-0408">Iron</keyword>
<keyword evidence="11 17" id="KW-0472">Membrane</keyword>
<dbReference type="SUPFAM" id="SSF55961">
    <property type="entry name" value="Bet v1-like"/>
    <property type="match status" value="1"/>
</dbReference>
<dbReference type="RefSeq" id="XP_011445556.2">
    <property type="nucleotide sequence ID" value="XM_011447254.4"/>
</dbReference>
<name>A0A8W8KTI4_MAGGI</name>
<dbReference type="GeneID" id="105340985"/>
<comment type="pathway">
    <text evidence="3">Hormone biosynthesis.</text>
</comment>
<evidence type="ECO:0000256" key="7">
    <source>
        <dbReference type="ARBA" id="ARBA00022989"/>
    </source>
</evidence>
<dbReference type="InterPro" id="IPR017941">
    <property type="entry name" value="Rieske_2Fe-2S"/>
</dbReference>
<evidence type="ECO:0000256" key="13">
    <source>
        <dbReference type="ARBA" id="ARBA00025729"/>
    </source>
</evidence>
<evidence type="ECO:0000256" key="1">
    <source>
        <dbReference type="ARBA" id="ARBA00001962"/>
    </source>
</evidence>
<dbReference type="EnsemblMetazoa" id="G25227.1">
    <property type="protein sequence ID" value="G25227.1:cds"/>
    <property type="gene ID" value="G25227"/>
</dbReference>
<dbReference type="Gene3D" id="2.102.10.10">
    <property type="entry name" value="Rieske [2Fe-2S] iron-sulphur domain"/>
    <property type="match status" value="1"/>
</dbReference>
<dbReference type="PANTHER" id="PTHR21266:SF32">
    <property type="entry name" value="CHOLESTEROL 7-DESATURASE NVD"/>
    <property type="match status" value="1"/>
</dbReference>
<organism evidence="20 21">
    <name type="scientific">Magallana gigas</name>
    <name type="common">Pacific oyster</name>
    <name type="synonym">Crassostrea gigas</name>
    <dbReference type="NCBI Taxonomy" id="29159"/>
    <lineage>
        <taxon>Eukaryota</taxon>
        <taxon>Metazoa</taxon>
        <taxon>Spiralia</taxon>
        <taxon>Lophotrochozoa</taxon>
        <taxon>Mollusca</taxon>
        <taxon>Bivalvia</taxon>
        <taxon>Autobranchia</taxon>
        <taxon>Pteriomorphia</taxon>
        <taxon>Ostreida</taxon>
        <taxon>Ostreoidea</taxon>
        <taxon>Ostreidae</taxon>
        <taxon>Magallana</taxon>
    </lineage>
</organism>
<dbReference type="GO" id="GO:0016020">
    <property type="term" value="C:membrane"/>
    <property type="evidence" value="ECO:0007669"/>
    <property type="project" value="UniProtKB-SubCell"/>
</dbReference>
<dbReference type="GO" id="GO:0051537">
    <property type="term" value="F:2 iron, 2 sulfur cluster binding"/>
    <property type="evidence" value="ECO:0007669"/>
    <property type="project" value="UniProtKB-KW"/>
</dbReference>
<evidence type="ECO:0000256" key="11">
    <source>
        <dbReference type="ARBA" id="ARBA00023136"/>
    </source>
</evidence>
<evidence type="ECO:0000313" key="20">
    <source>
        <dbReference type="EnsemblMetazoa" id="G25227.1:cds"/>
    </source>
</evidence>
<dbReference type="InterPro" id="IPR050584">
    <property type="entry name" value="Cholesterol_7-desaturase"/>
</dbReference>
<dbReference type="KEGG" id="crg:105340985"/>
<dbReference type="EnsemblMetazoa" id="G25227.2">
    <property type="protein sequence ID" value="G25227.2:cds"/>
    <property type="gene ID" value="G25227"/>
</dbReference>
<dbReference type="Pfam" id="PF19298">
    <property type="entry name" value="KshA_C"/>
    <property type="match status" value="1"/>
</dbReference>
<comment type="pathway">
    <text evidence="12">Steroid hormone biosynthesis; dafachronic acid biosynthesis.</text>
</comment>
<sequence length="463" mass="53192">MGELHKWSSLGVIICLLILAVSATVSQKVLNVPLYETGRWWWVSLRDHPVLTVLTDFSSVYIYAVYLVIVYVLYKLYRIFFVPLNRIRYLGDIGYASEGNIKDTVNRVRKQRIVGDIPPVYPNGWFGLIEGFKLQTGNVLNITALGLNLAVFRAEDGKAHVVDTYCPHMGANLAVGGRVVGDCIECPFHGWQFRGSDGKCTKIPYSEKVPDVAKIKSYTSTEVNGWIYLWYHAEGSEPTWQIPVIPEIQSGDWVYNGRTEHYINCHIEEVPENGADVQHLKCVHTPLMTSGIDLRYMWSKLWSFGSHSWTASWEPHPAPEEHIGTMTLTHCLYLFGKEMNLIDMTVKARQIGPGIVYLTFQSPLGNGAFLHHITPSEPLLQKLVHNIYIQRYSPTVVANFLMLGEAIQVERDIMIWNNKRYERKPMFVKSKEDSLVAKHRRWYSQFYSENSPRLKFQKDTMEW</sequence>
<dbReference type="Proteomes" id="UP000005408">
    <property type="component" value="Unassembled WGS sequence"/>
</dbReference>
<evidence type="ECO:0000256" key="18">
    <source>
        <dbReference type="SAM" id="SignalP"/>
    </source>
</evidence>
<dbReference type="GO" id="GO:0005737">
    <property type="term" value="C:cytoplasm"/>
    <property type="evidence" value="ECO:0007669"/>
    <property type="project" value="TreeGrafter"/>
</dbReference>
<dbReference type="InterPro" id="IPR045605">
    <property type="entry name" value="KshA-like_C"/>
</dbReference>
<comment type="cofactor">
    <cofactor evidence="1">
        <name>Fe cation</name>
        <dbReference type="ChEBI" id="CHEBI:24875"/>
    </cofactor>
</comment>
<keyword evidence="5" id="KW-0001">2Fe-2S</keyword>
<dbReference type="GO" id="GO:0170056">
    <property type="term" value="F:cholesterol 7-desaturase [NAD(P)H] activity"/>
    <property type="evidence" value="ECO:0007669"/>
    <property type="project" value="UniProtKB-EC"/>
</dbReference>
<evidence type="ECO:0000256" key="15">
    <source>
        <dbReference type="ARBA" id="ARBA00047853"/>
    </source>
</evidence>
<feature type="domain" description="Rieske" evidence="19">
    <location>
        <begin position="126"/>
        <end position="229"/>
    </location>
</feature>